<dbReference type="CDD" id="cd11455">
    <property type="entry name" value="bHLH_AtAIG1_like"/>
    <property type="match status" value="1"/>
</dbReference>
<proteinExistence type="inferred from homology"/>
<feature type="region of interest" description="Disordered" evidence="6">
    <location>
        <begin position="313"/>
        <end position="413"/>
    </location>
</feature>
<keyword evidence="5" id="KW-0539">Nucleus</keyword>
<dbReference type="AlphaFoldDB" id="A0ABC9BU80"/>
<accession>A0ABC9BU80</accession>
<dbReference type="InterPro" id="IPR011598">
    <property type="entry name" value="bHLH_dom"/>
</dbReference>
<dbReference type="FunFam" id="4.10.280.10:FF:000070">
    <property type="entry name" value="transcription factor bHLH30"/>
    <property type="match status" value="1"/>
</dbReference>
<evidence type="ECO:0000256" key="4">
    <source>
        <dbReference type="ARBA" id="ARBA00023163"/>
    </source>
</evidence>
<feature type="domain" description="BHLH" evidence="7">
    <location>
        <begin position="166"/>
        <end position="215"/>
    </location>
</feature>
<comment type="similarity">
    <text evidence="1">Belongs to the bHLH protein family.</text>
</comment>
<evidence type="ECO:0000256" key="5">
    <source>
        <dbReference type="ARBA" id="ARBA00023242"/>
    </source>
</evidence>
<dbReference type="InterPro" id="IPR045847">
    <property type="entry name" value="AIG1-like"/>
</dbReference>
<evidence type="ECO:0000313" key="8">
    <source>
        <dbReference type="EMBL" id="CAL5006084.1"/>
    </source>
</evidence>
<dbReference type="InterPro" id="IPR036638">
    <property type="entry name" value="HLH_DNA-bd_sf"/>
</dbReference>
<keyword evidence="2" id="KW-0805">Transcription regulation</keyword>
<evidence type="ECO:0000256" key="1">
    <source>
        <dbReference type="ARBA" id="ARBA00005510"/>
    </source>
</evidence>
<evidence type="ECO:0000256" key="6">
    <source>
        <dbReference type="SAM" id="MobiDB-lite"/>
    </source>
</evidence>
<evidence type="ECO:0000256" key="2">
    <source>
        <dbReference type="ARBA" id="ARBA00023015"/>
    </source>
</evidence>
<sequence length="413" mass="42080">MWEAGGGVHGTHEALLLQAAGGSGPGPADYGHAGPTSLLQPWLGVGPAAAPGFSYSYMSPHNHHHQGPPPFVSAEAAGDFGFGGGYGDAGAAGGAGQHQLGVFGLEPPLAPPPPPPHGLLAPGGFGGGVALPQGSSRMMVSGLLGTLQAELGRMTAKEIMDAKALAASRSHSEAERRRRQRINSHLARLRSLLPNTTKTDKASLLAEVIEHVKELKRQTSAVLGGGDDAEDASASSAAARRHNMLLPTESDELAVEAGEDGEGRLLVRASLCCEDRAGLIPDIARALAALRLRARRAEIATLGGRVRNVLLITTADGGDEEEEEDDEGRGTGGEGDDDCGGEDDADGCGGGGGRASHHHRRHELVAAIQEALRGVMDRKAAGSGGDTSSSSGGGGGGSIKRQRMSGAHDQGSL</sequence>
<dbReference type="PANTHER" id="PTHR45844">
    <property type="entry name" value="TRANSCRIPTION FACTOR BHLH30"/>
    <property type="match status" value="1"/>
</dbReference>
<dbReference type="SUPFAM" id="SSF55021">
    <property type="entry name" value="ACT-like"/>
    <property type="match status" value="1"/>
</dbReference>
<dbReference type="Gene3D" id="4.10.280.10">
    <property type="entry name" value="Helix-loop-helix DNA-binding domain"/>
    <property type="match status" value="1"/>
</dbReference>
<dbReference type="Pfam" id="PF00010">
    <property type="entry name" value="HLH"/>
    <property type="match status" value="1"/>
</dbReference>
<feature type="compositionally biased region" description="Acidic residues" evidence="6">
    <location>
        <begin position="317"/>
        <end position="327"/>
    </location>
</feature>
<dbReference type="GO" id="GO:0006355">
    <property type="term" value="P:regulation of DNA-templated transcription"/>
    <property type="evidence" value="ECO:0007669"/>
    <property type="project" value="UniProtKB-ARBA"/>
</dbReference>
<keyword evidence="9" id="KW-1185">Reference proteome</keyword>
<dbReference type="SUPFAM" id="SSF47459">
    <property type="entry name" value="HLH, helix-loop-helix DNA-binding domain"/>
    <property type="match status" value="1"/>
</dbReference>
<protein>
    <recommendedName>
        <fullName evidence="7">BHLH domain-containing protein</fullName>
    </recommendedName>
</protein>
<dbReference type="EMBL" id="OZ075137">
    <property type="protein sequence ID" value="CAL5006084.1"/>
    <property type="molecule type" value="Genomic_DNA"/>
</dbReference>
<dbReference type="PANTHER" id="PTHR45844:SF11">
    <property type="entry name" value="OS08G0432800 PROTEIN"/>
    <property type="match status" value="1"/>
</dbReference>
<dbReference type="InterPro" id="IPR045865">
    <property type="entry name" value="ACT-like_dom_sf"/>
</dbReference>
<feature type="compositionally biased region" description="Acidic residues" evidence="6">
    <location>
        <begin position="334"/>
        <end position="346"/>
    </location>
</feature>
<evidence type="ECO:0000259" key="7">
    <source>
        <dbReference type="PROSITE" id="PS50888"/>
    </source>
</evidence>
<keyword evidence="3" id="KW-0238">DNA-binding</keyword>
<organism evidence="8 9">
    <name type="scientific">Urochloa decumbens</name>
    <dbReference type="NCBI Taxonomy" id="240449"/>
    <lineage>
        <taxon>Eukaryota</taxon>
        <taxon>Viridiplantae</taxon>
        <taxon>Streptophyta</taxon>
        <taxon>Embryophyta</taxon>
        <taxon>Tracheophyta</taxon>
        <taxon>Spermatophyta</taxon>
        <taxon>Magnoliopsida</taxon>
        <taxon>Liliopsida</taxon>
        <taxon>Poales</taxon>
        <taxon>Poaceae</taxon>
        <taxon>PACMAD clade</taxon>
        <taxon>Panicoideae</taxon>
        <taxon>Panicodae</taxon>
        <taxon>Paniceae</taxon>
        <taxon>Melinidinae</taxon>
        <taxon>Urochloa</taxon>
    </lineage>
</organism>
<evidence type="ECO:0000256" key="3">
    <source>
        <dbReference type="ARBA" id="ARBA00023125"/>
    </source>
</evidence>
<evidence type="ECO:0000313" key="9">
    <source>
        <dbReference type="Proteomes" id="UP001497457"/>
    </source>
</evidence>
<reference evidence="9" key="1">
    <citation type="submission" date="2024-06" db="EMBL/GenBank/DDBJ databases">
        <authorList>
            <person name="Ryan C."/>
        </authorList>
    </citation>
    <scope>NUCLEOTIDE SEQUENCE [LARGE SCALE GENOMIC DNA]</scope>
</reference>
<name>A0ABC9BU80_9POAL</name>
<dbReference type="PROSITE" id="PS50888">
    <property type="entry name" value="BHLH"/>
    <property type="match status" value="1"/>
</dbReference>
<reference evidence="8 9" key="2">
    <citation type="submission" date="2024-10" db="EMBL/GenBank/DDBJ databases">
        <authorList>
            <person name="Ryan C."/>
        </authorList>
    </citation>
    <scope>NUCLEOTIDE SEQUENCE [LARGE SCALE GENOMIC DNA]</scope>
</reference>
<keyword evidence="4" id="KW-0804">Transcription</keyword>
<dbReference type="Proteomes" id="UP001497457">
    <property type="component" value="Chromosome 27b"/>
</dbReference>
<dbReference type="GO" id="GO:0003677">
    <property type="term" value="F:DNA binding"/>
    <property type="evidence" value="ECO:0007669"/>
    <property type="project" value="UniProtKB-KW"/>
</dbReference>
<dbReference type="SMART" id="SM00353">
    <property type="entry name" value="HLH"/>
    <property type="match status" value="1"/>
</dbReference>
<gene>
    <name evidence="8" type="ORF">URODEC1_LOCUS67854</name>
</gene>